<dbReference type="Proteomes" id="UP001221898">
    <property type="component" value="Unassembled WGS sequence"/>
</dbReference>
<dbReference type="GO" id="GO:0015074">
    <property type="term" value="P:DNA integration"/>
    <property type="evidence" value="ECO:0007669"/>
    <property type="project" value="InterPro"/>
</dbReference>
<dbReference type="SUPFAM" id="SSF53098">
    <property type="entry name" value="Ribonuclease H-like"/>
    <property type="match status" value="1"/>
</dbReference>
<feature type="region of interest" description="Disordered" evidence="1">
    <location>
        <begin position="64"/>
        <end position="84"/>
    </location>
</feature>
<evidence type="ECO:0000313" key="4">
    <source>
        <dbReference type="Proteomes" id="UP001221898"/>
    </source>
</evidence>
<keyword evidence="4" id="KW-1185">Reference proteome</keyword>
<dbReference type="PROSITE" id="PS50994">
    <property type="entry name" value="INTEGRASE"/>
    <property type="match status" value="1"/>
</dbReference>
<gene>
    <name evidence="3" type="ORF">AAFF_G00266220</name>
</gene>
<organism evidence="3 4">
    <name type="scientific">Aldrovandia affinis</name>
    <dbReference type="NCBI Taxonomy" id="143900"/>
    <lineage>
        <taxon>Eukaryota</taxon>
        <taxon>Metazoa</taxon>
        <taxon>Chordata</taxon>
        <taxon>Craniata</taxon>
        <taxon>Vertebrata</taxon>
        <taxon>Euteleostomi</taxon>
        <taxon>Actinopterygii</taxon>
        <taxon>Neopterygii</taxon>
        <taxon>Teleostei</taxon>
        <taxon>Notacanthiformes</taxon>
        <taxon>Halosauridae</taxon>
        <taxon>Aldrovandia</taxon>
    </lineage>
</organism>
<comment type="caution">
    <text evidence="3">The sequence shown here is derived from an EMBL/GenBank/DDBJ whole genome shotgun (WGS) entry which is preliminary data.</text>
</comment>
<dbReference type="EMBL" id="JAINUG010000365">
    <property type="protein sequence ID" value="KAJ8373319.1"/>
    <property type="molecule type" value="Genomic_DNA"/>
</dbReference>
<dbReference type="PANTHER" id="PTHR37984">
    <property type="entry name" value="PROTEIN CBG26694"/>
    <property type="match status" value="1"/>
</dbReference>
<dbReference type="InterPro" id="IPR050951">
    <property type="entry name" value="Retrovirus_Pol_polyprotein"/>
</dbReference>
<proteinExistence type="predicted"/>
<dbReference type="AlphaFoldDB" id="A0AAD7RBE5"/>
<protein>
    <recommendedName>
        <fullName evidence="2">Integrase catalytic domain-containing protein</fullName>
    </recommendedName>
</protein>
<dbReference type="Gene3D" id="3.30.420.10">
    <property type="entry name" value="Ribonuclease H-like superfamily/Ribonuclease H"/>
    <property type="match status" value="1"/>
</dbReference>
<feature type="domain" description="Integrase catalytic" evidence="2">
    <location>
        <begin position="1"/>
        <end position="84"/>
    </location>
</feature>
<name>A0AAD7RBE5_9TELE</name>
<evidence type="ECO:0000256" key="1">
    <source>
        <dbReference type="SAM" id="MobiDB-lite"/>
    </source>
</evidence>
<evidence type="ECO:0000313" key="3">
    <source>
        <dbReference type="EMBL" id="KAJ8373319.1"/>
    </source>
</evidence>
<sequence length="84" mass="9789">MEELRALIEQAFPTPDQRASTVARILTEKWFYTYGIPKRIHSDQGRSFEGDLLKRLCQMYGIEKSRTTPYHPEGPFSRDTAQEP</sequence>
<dbReference type="InterPro" id="IPR001584">
    <property type="entry name" value="Integrase_cat-core"/>
</dbReference>
<dbReference type="InterPro" id="IPR036397">
    <property type="entry name" value="RNaseH_sf"/>
</dbReference>
<evidence type="ECO:0000259" key="2">
    <source>
        <dbReference type="PROSITE" id="PS50994"/>
    </source>
</evidence>
<accession>A0AAD7RBE5</accession>
<dbReference type="GO" id="GO:0003676">
    <property type="term" value="F:nucleic acid binding"/>
    <property type="evidence" value="ECO:0007669"/>
    <property type="project" value="InterPro"/>
</dbReference>
<reference evidence="3" key="1">
    <citation type="journal article" date="2023" name="Science">
        <title>Genome structures resolve the early diversification of teleost fishes.</title>
        <authorList>
            <person name="Parey E."/>
            <person name="Louis A."/>
            <person name="Montfort J."/>
            <person name="Bouchez O."/>
            <person name="Roques C."/>
            <person name="Iampietro C."/>
            <person name="Lluch J."/>
            <person name="Castinel A."/>
            <person name="Donnadieu C."/>
            <person name="Desvignes T."/>
            <person name="Floi Bucao C."/>
            <person name="Jouanno E."/>
            <person name="Wen M."/>
            <person name="Mejri S."/>
            <person name="Dirks R."/>
            <person name="Jansen H."/>
            <person name="Henkel C."/>
            <person name="Chen W.J."/>
            <person name="Zahm M."/>
            <person name="Cabau C."/>
            <person name="Klopp C."/>
            <person name="Thompson A.W."/>
            <person name="Robinson-Rechavi M."/>
            <person name="Braasch I."/>
            <person name="Lecointre G."/>
            <person name="Bobe J."/>
            <person name="Postlethwait J.H."/>
            <person name="Berthelot C."/>
            <person name="Roest Crollius H."/>
            <person name="Guiguen Y."/>
        </authorList>
    </citation>
    <scope>NUCLEOTIDE SEQUENCE</scope>
    <source>
        <strain evidence="3">NC1722</strain>
    </source>
</reference>
<dbReference type="InterPro" id="IPR012337">
    <property type="entry name" value="RNaseH-like_sf"/>
</dbReference>
<dbReference type="PANTHER" id="PTHR37984:SF15">
    <property type="entry name" value="INTEGRASE CATALYTIC DOMAIN-CONTAINING PROTEIN"/>
    <property type="match status" value="1"/>
</dbReference>